<evidence type="ECO:0000259" key="9">
    <source>
        <dbReference type="Pfam" id="PF05154"/>
    </source>
</evidence>
<gene>
    <name evidence="10" type="primary">TM2D1</name>
</gene>
<feature type="transmembrane region" description="Helical" evidence="8">
    <location>
        <begin position="153"/>
        <end position="173"/>
    </location>
</feature>
<comment type="similarity">
    <text evidence="2">Belongs to the TM2 family.</text>
</comment>
<keyword evidence="3 8" id="KW-0812">Transmembrane</keyword>
<comment type="subcellular location">
    <subcellularLocation>
        <location evidence="1">Membrane</location>
        <topology evidence="1">Multi-pass membrane protein</topology>
    </subcellularLocation>
</comment>
<keyword evidence="11" id="KW-1185">Reference proteome</keyword>
<organism evidence="10 11">
    <name type="scientific">Equus caballus</name>
    <name type="common">Horse</name>
    <dbReference type="NCBI Taxonomy" id="9796"/>
    <lineage>
        <taxon>Eukaryota</taxon>
        <taxon>Metazoa</taxon>
        <taxon>Chordata</taxon>
        <taxon>Craniata</taxon>
        <taxon>Vertebrata</taxon>
        <taxon>Euteleostomi</taxon>
        <taxon>Mammalia</taxon>
        <taxon>Eutheria</taxon>
        <taxon>Laurasiatheria</taxon>
        <taxon>Perissodactyla</taxon>
        <taxon>Equidae</taxon>
        <taxon>Equus</taxon>
    </lineage>
</organism>
<evidence type="ECO:0000256" key="4">
    <source>
        <dbReference type="ARBA" id="ARBA00022729"/>
    </source>
</evidence>
<keyword evidence="7" id="KW-0325">Glycoprotein</keyword>
<evidence type="ECO:0000256" key="6">
    <source>
        <dbReference type="ARBA" id="ARBA00023136"/>
    </source>
</evidence>
<dbReference type="InterPro" id="IPR050932">
    <property type="entry name" value="TM2D1-3-like"/>
</dbReference>
<dbReference type="PANTHER" id="PTHR21016">
    <property type="entry name" value="BETA-AMYLOID BINDING PROTEIN-RELATED"/>
    <property type="match status" value="1"/>
</dbReference>
<keyword evidence="4" id="KW-0732">Signal</keyword>
<dbReference type="PANTHER" id="PTHR21016:SF1">
    <property type="entry name" value="TM2 DOMAIN-CONTAINING PROTEIN 1"/>
    <property type="match status" value="1"/>
</dbReference>
<dbReference type="Pfam" id="PF05154">
    <property type="entry name" value="TM2"/>
    <property type="match status" value="1"/>
</dbReference>
<feature type="transmembrane region" description="Helical" evidence="8">
    <location>
        <begin position="7"/>
        <end position="25"/>
    </location>
</feature>
<reference evidence="10 11" key="1">
    <citation type="journal article" date="2009" name="Science">
        <title>Genome sequence, comparative analysis, and population genetics of the domestic horse.</title>
        <authorList>
            <consortium name="Broad Institute Genome Sequencing Platform"/>
            <consortium name="Broad Institute Whole Genome Assembly Team"/>
            <person name="Wade C.M."/>
            <person name="Giulotto E."/>
            <person name="Sigurdsson S."/>
            <person name="Zoli M."/>
            <person name="Gnerre S."/>
            <person name="Imsland F."/>
            <person name="Lear T.L."/>
            <person name="Adelson D.L."/>
            <person name="Bailey E."/>
            <person name="Bellone R.R."/>
            <person name="Bloecker H."/>
            <person name="Distl O."/>
            <person name="Edgar R.C."/>
            <person name="Garber M."/>
            <person name="Leeb T."/>
            <person name="Mauceli E."/>
            <person name="MacLeod J.N."/>
            <person name="Penedo M.C.T."/>
            <person name="Raison J.M."/>
            <person name="Sharpe T."/>
            <person name="Vogel J."/>
            <person name="Andersson L."/>
            <person name="Antczak D.F."/>
            <person name="Biagi T."/>
            <person name="Binns M.M."/>
            <person name="Chowdhary B.P."/>
            <person name="Coleman S.J."/>
            <person name="Della Valle G."/>
            <person name="Fryc S."/>
            <person name="Guerin G."/>
            <person name="Hasegawa T."/>
            <person name="Hill E.W."/>
            <person name="Jurka J."/>
            <person name="Kiialainen A."/>
            <person name="Lindgren G."/>
            <person name="Liu J."/>
            <person name="Magnani E."/>
            <person name="Mickelson J.R."/>
            <person name="Murray J."/>
            <person name="Nergadze S.G."/>
            <person name="Onofrio R."/>
            <person name="Pedroni S."/>
            <person name="Piras M.F."/>
            <person name="Raudsepp T."/>
            <person name="Rocchi M."/>
            <person name="Roeed K.H."/>
            <person name="Ryder O.A."/>
            <person name="Searle S."/>
            <person name="Skow L."/>
            <person name="Swinburne J.E."/>
            <person name="Syvaenen A.C."/>
            <person name="Tozaki T."/>
            <person name="Valberg S.J."/>
            <person name="Vaudin M."/>
            <person name="White J.R."/>
            <person name="Zody M.C."/>
            <person name="Lander E.S."/>
            <person name="Lindblad-Toh K."/>
        </authorList>
    </citation>
    <scope>NUCLEOTIDE SEQUENCE [LARGE SCALE GENOMIC DNA]</scope>
    <source>
        <strain evidence="10 11">Thoroughbred</strain>
    </source>
</reference>
<dbReference type="Ensembl" id="ENSECAT00000123913.1">
    <property type="protein sequence ID" value="ENSECAP00000061261.1"/>
    <property type="gene ID" value="ENSECAG00000015035.3"/>
</dbReference>
<evidence type="ECO:0000256" key="2">
    <source>
        <dbReference type="ARBA" id="ARBA00008284"/>
    </source>
</evidence>
<feature type="transmembrane region" description="Helical" evidence="8">
    <location>
        <begin position="124"/>
        <end position="141"/>
    </location>
</feature>
<name>A0A9L0RHY1_HORSE</name>
<dbReference type="GeneTree" id="ENSGT00940000157668"/>
<evidence type="ECO:0000256" key="1">
    <source>
        <dbReference type="ARBA" id="ARBA00004141"/>
    </source>
</evidence>
<dbReference type="Proteomes" id="UP000002281">
    <property type="component" value="Chromosome 5"/>
</dbReference>
<protein>
    <submittedName>
        <fullName evidence="10">TM2 domain containing 1</fullName>
    </submittedName>
</protein>
<evidence type="ECO:0000256" key="3">
    <source>
        <dbReference type="ARBA" id="ARBA00022692"/>
    </source>
</evidence>
<keyword evidence="5 8" id="KW-1133">Transmembrane helix</keyword>
<feature type="domain" description="TM2" evidence="9">
    <location>
        <begin position="123"/>
        <end position="171"/>
    </location>
</feature>
<dbReference type="InterPro" id="IPR007829">
    <property type="entry name" value="TM2"/>
</dbReference>
<dbReference type="AlphaFoldDB" id="A0A9L0RHY1"/>
<evidence type="ECO:0000256" key="5">
    <source>
        <dbReference type="ARBA" id="ARBA00022989"/>
    </source>
</evidence>
<keyword evidence="6 8" id="KW-0472">Membrane</keyword>
<evidence type="ECO:0000256" key="7">
    <source>
        <dbReference type="ARBA" id="ARBA00023180"/>
    </source>
</evidence>
<evidence type="ECO:0000313" key="11">
    <source>
        <dbReference type="Proteomes" id="UP000002281"/>
    </source>
</evidence>
<reference evidence="10" key="2">
    <citation type="submission" date="2025-08" db="UniProtKB">
        <authorList>
            <consortium name="Ensembl"/>
        </authorList>
    </citation>
    <scope>IDENTIFICATION</scope>
    <source>
        <strain evidence="10">Thoroughbred</strain>
    </source>
</reference>
<dbReference type="GO" id="GO:0016020">
    <property type="term" value="C:membrane"/>
    <property type="evidence" value="ECO:0007669"/>
    <property type="project" value="UniProtKB-SubCell"/>
</dbReference>
<sequence>MQCDGSCVFVLRPLCRIIFVLYMNMYTYIHKMWLFLPKSLLLDEMLSQEVVRTFYFLGFFTSLKKNTVLSYRTTIMVSCLFLRLVPCFPAPNITCKDFGGNETHFTGREVGFFKPISCRNVNGYSYKVAVALSLFLGWLGADRFYLGYPALGLLKFCTVGFCGIGSLIDFILISMQIVGPSDGSSYIIDYYGTRLTRLSITNETFRKTQLYP</sequence>
<reference evidence="10" key="3">
    <citation type="submission" date="2025-09" db="UniProtKB">
        <authorList>
            <consortium name="Ensembl"/>
        </authorList>
    </citation>
    <scope>IDENTIFICATION</scope>
    <source>
        <strain evidence="10">Thoroughbred</strain>
    </source>
</reference>
<evidence type="ECO:0000256" key="8">
    <source>
        <dbReference type="SAM" id="Phobius"/>
    </source>
</evidence>
<proteinExistence type="inferred from homology"/>
<accession>A0A9L0RHY1</accession>
<evidence type="ECO:0000313" key="10">
    <source>
        <dbReference type="Ensembl" id="ENSECAP00000061261.1"/>
    </source>
</evidence>